<sequence length="280" mass="31308">MTTIQASIAAVLHNDILPPRPKRLSRLSLRISHTISRRHRVDSTSHTSSEIIPEALPPPLNAASSNPALHHEARAPIDSLTPELLEKILLLASIDYSVFNSYQGPWAYSQVCRFWRLICVSSPRMWSCITIKPLYHLTSHTRGLLRRALYLSVGAPAGLSITLWCPRMTECQFDKAATVEEILRLMWPAADRWRSLRMYVPVQTRLSRCLRGVAGGVPILERVSISMHGPKNVAGDGKVTINAFQYAPSLTSLTLSGLHPHTEVLFPPDIPNYSDKRLPE</sequence>
<proteinExistence type="predicted"/>
<accession>A0A0D7BJI4</accession>
<dbReference type="Proteomes" id="UP000054007">
    <property type="component" value="Unassembled WGS sequence"/>
</dbReference>
<dbReference type="OrthoDB" id="3056769at2759"/>
<evidence type="ECO:0000313" key="2">
    <source>
        <dbReference type="Proteomes" id="UP000054007"/>
    </source>
</evidence>
<dbReference type="EMBL" id="KN880464">
    <property type="protein sequence ID" value="KIY70688.1"/>
    <property type="molecule type" value="Genomic_DNA"/>
</dbReference>
<evidence type="ECO:0000313" key="1">
    <source>
        <dbReference type="EMBL" id="KIY70688.1"/>
    </source>
</evidence>
<keyword evidence="2" id="KW-1185">Reference proteome</keyword>
<organism evidence="1 2">
    <name type="scientific">Cylindrobasidium torrendii FP15055 ss-10</name>
    <dbReference type="NCBI Taxonomy" id="1314674"/>
    <lineage>
        <taxon>Eukaryota</taxon>
        <taxon>Fungi</taxon>
        <taxon>Dikarya</taxon>
        <taxon>Basidiomycota</taxon>
        <taxon>Agaricomycotina</taxon>
        <taxon>Agaricomycetes</taxon>
        <taxon>Agaricomycetidae</taxon>
        <taxon>Agaricales</taxon>
        <taxon>Marasmiineae</taxon>
        <taxon>Physalacriaceae</taxon>
        <taxon>Cylindrobasidium</taxon>
    </lineage>
</organism>
<dbReference type="AlphaFoldDB" id="A0A0D7BJI4"/>
<dbReference type="STRING" id="1314674.A0A0D7BJI4"/>
<name>A0A0D7BJI4_9AGAR</name>
<evidence type="ECO:0008006" key="3">
    <source>
        <dbReference type="Google" id="ProtNLM"/>
    </source>
</evidence>
<protein>
    <recommendedName>
        <fullName evidence="3">F-box domain-containing protein</fullName>
    </recommendedName>
</protein>
<reference evidence="1 2" key="1">
    <citation type="journal article" date="2015" name="Fungal Genet. Biol.">
        <title>Evolution of novel wood decay mechanisms in Agaricales revealed by the genome sequences of Fistulina hepatica and Cylindrobasidium torrendii.</title>
        <authorList>
            <person name="Floudas D."/>
            <person name="Held B.W."/>
            <person name="Riley R."/>
            <person name="Nagy L.G."/>
            <person name="Koehler G."/>
            <person name="Ransdell A.S."/>
            <person name="Younus H."/>
            <person name="Chow J."/>
            <person name="Chiniquy J."/>
            <person name="Lipzen A."/>
            <person name="Tritt A."/>
            <person name="Sun H."/>
            <person name="Haridas S."/>
            <person name="LaButti K."/>
            <person name="Ohm R.A."/>
            <person name="Kues U."/>
            <person name="Blanchette R.A."/>
            <person name="Grigoriev I.V."/>
            <person name="Minto R.E."/>
            <person name="Hibbett D.S."/>
        </authorList>
    </citation>
    <scope>NUCLEOTIDE SEQUENCE [LARGE SCALE GENOMIC DNA]</scope>
    <source>
        <strain evidence="1 2">FP15055 ss-10</strain>
    </source>
</reference>
<gene>
    <name evidence="1" type="ORF">CYLTODRAFT_419510</name>
</gene>